<dbReference type="Pfam" id="PF01734">
    <property type="entry name" value="Patatin"/>
    <property type="match status" value="1"/>
</dbReference>
<evidence type="ECO:0000256" key="2">
    <source>
        <dbReference type="ARBA" id="ARBA00022963"/>
    </source>
</evidence>
<evidence type="ECO:0000256" key="3">
    <source>
        <dbReference type="ARBA" id="ARBA00023098"/>
    </source>
</evidence>
<feature type="active site" description="Nucleophile" evidence="4">
    <location>
        <position position="56"/>
    </location>
</feature>
<keyword evidence="7" id="KW-1185">Reference proteome</keyword>
<keyword evidence="3 4" id="KW-0443">Lipid metabolism</keyword>
<evidence type="ECO:0000259" key="5">
    <source>
        <dbReference type="PROSITE" id="PS51635"/>
    </source>
</evidence>
<feature type="short sequence motif" description="GXGXXG" evidence="4">
    <location>
        <begin position="27"/>
        <end position="32"/>
    </location>
</feature>
<sequence length="299" mass="30415">MSEPGRAGGTIRAVVDLPGPVGFVLGGGGSLGAGQVGMLRALAEHGVAPDLVVGTSVGSVNGSLLALDPANAFERLGAIWRHMTRARVFPGGLLAQARTLRQHKTHLFTNTGLAEVLGFGLGGARDFAELTLPFGAVAVDSVTGTAVTLTSGDLVSAVLASSAIPGIYPPAHRDGHVLYDGGVLANVPIRQALAMGAKSLVVLDCAFPGHLPVVPATLAETLLFWATLSTRNQAVLEAELASADVPVVYLPGPPVQPVTPLDFGHTAELIAASYDASAAFLARVAIEGPGLYGHPSGTY</sequence>
<gene>
    <name evidence="6" type="ORF">ACFQ3T_23305</name>
</gene>
<dbReference type="PROSITE" id="PS51635">
    <property type="entry name" value="PNPLA"/>
    <property type="match status" value="1"/>
</dbReference>
<feature type="short sequence motif" description="GXSXG" evidence="4">
    <location>
        <begin position="54"/>
        <end position="58"/>
    </location>
</feature>
<protein>
    <submittedName>
        <fullName evidence="6">Patatin-like phospholipase family protein</fullName>
    </submittedName>
</protein>
<dbReference type="Proteomes" id="UP001597168">
    <property type="component" value="Unassembled WGS sequence"/>
</dbReference>
<feature type="active site" description="Proton acceptor" evidence="4">
    <location>
        <position position="180"/>
    </location>
</feature>
<keyword evidence="2 4" id="KW-0442">Lipid degradation</keyword>
<comment type="caution">
    <text evidence="6">The sequence shown here is derived from an EMBL/GenBank/DDBJ whole genome shotgun (WGS) entry which is preliminary data.</text>
</comment>
<dbReference type="EMBL" id="JBHTLK010000137">
    <property type="protein sequence ID" value="MFD1150071.1"/>
    <property type="molecule type" value="Genomic_DNA"/>
</dbReference>
<accession>A0ABW3QZ57</accession>
<dbReference type="SUPFAM" id="SSF52151">
    <property type="entry name" value="FabD/lysophospholipase-like"/>
    <property type="match status" value="1"/>
</dbReference>
<name>A0ABW3QZ57_9PSEU</name>
<evidence type="ECO:0000256" key="1">
    <source>
        <dbReference type="ARBA" id="ARBA00022801"/>
    </source>
</evidence>
<dbReference type="InterPro" id="IPR002641">
    <property type="entry name" value="PNPLA_dom"/>
</dbReference>
<evidence type="ECO:0000313" key="7">
    <source>
        <dbReference type="Proteomes" id="UP001597168"/>
    </source>
</evidence>
<dbReference type="InterPro" id="IPR016035">
    <property type="entry name" value="Acyl_Trfase/lysoPLipase"/>
</dbReference>
<dbReference type="RefSeq" id="WP_380725831.1">
    <property type="nucleotide sequence ID" value="NZ_JBHTLK010000137.1"/>
</dbReference>
<dbReference type="PANTHER" id="PTHR14226:SF29">
    <property type="entry name" value="NEUROPATHY TARGET ESTERASE SWS"/>
    <property type="match status" value="1"/>
</dbReference>
<proteinExistence type="predicted"/>
<reference evidence="7" key="1">
    <citation type="journal article" date="2019" name="Int. J. Syst. Evol. Microbiol.">
        <title>The Global Catalogue of Microorganisms (GCM) 10K type strain sequencing project: providing services to taxonomists for standard genome sequencing and annotation.</title>
        <authorList>
            <consortium name="The Broad Institute Genomics Platform"/>
            <consortium name="The Broad Institute Genome Sequencing Center for Infectious Disease"/>
            <person name="Wu L."/>
            <person name="Ma J."/>
        </authorList>
    </citation>
    <scope>NUCLEOTIDE SEQUENCE [LARGE SCALE GENOMIC DNA]</scope>
    <source>
        <strain evidence="7">CCUG 60214</strain>
    </source>
</reference>
<evidence type="ECO:0000313" key="6">
    <source>
        <dbReference type="EMBL" id="MFD1150071.1"/>
    </source>
</evidence>
<dbReference type="InterPro" id="IPR050301">
    <property type="entry name" value="NTE"/>
</dbReference>
<evidence type="ECO:0000256" key="4">
    <source>
        <dbReference type="PROSITE-ProRule" id="PRU01161"/>
    </source>
</evidence>
<dbReference type="Gene3D" id="3.40.1090.10">
    <property type="entry name" value="Cytosolic phospholipase A2 catalytic domain"/>
    <property type="match status" value="2"/>
</dbReference>
<keyword evidence="1 4" id="KW-0378">Hydrolase</keyword>
<organism evidence="6 7">
    <name type="scientific">Saccharothrix hoggarensis</name>
    <dbReference type="NCBI Taxonomy" id="913853"/>
    <lineage>
        <taxon>Bacteria</taxon>
        <taxon>Bacillati</taxon>
        <taxon>Actinomycetota</taxon>
        <taxon>Actinomycetes</taxon>
        <taxon>Pseudonocardiales</taxon>
        <taxon>Pseudonocardiaceae</taxon>
        <taxon>Saccharothrix</taxon>
    </lineage>
</organism>
<feature type="domain" description="PNPLA" evidence="5">
    <location>
        <begin position="23"/>
        <end position="193"/>
    </location>
</feature>
<dbReference type="PANTHER" id="PTHR14226">
    <property type="entry name" value="NEUROPATHY TARGET ESTERASE/SWISS CHEESE D.MELANOGASTER"/>
    <property type="match status" value="1"/>
</dbReference>
<feature type="short sequence motif" description="DGA/G" evidence="4">
    <location>
        <begin position="180"/>
        <end position="182"/>
    </location>
</feature>